<gene>
    <name evidence="2" type="ORF">COH52_12470</name>
    <name evidence="1" type="ORF">COI09_12270</name>
</gene>
<sequence length="74" mass="8031">MGCRVCFSPLHQKFLENRRESAVLVSAGTVEMGNIDGIDGSGGLKPTLVYWNHCIIATNRPAATRAHPRHTTVA</sequence>
<comment type="caution">
    <text evidence="2">The sequence shown here is derived from an EMBL/GenBank/DDBJ whole genome shotgun (WGS) entry which is preliminary data.</text>
</comment>
<reference evidence="3 4" key="1">
    <citation type="submission" date="2017-09" db="EMBL/GenBank/DDBJ databases">
        <title>Phenotypic and genotypic characterization of Colombian isolates of Neisseria meningitidis recovered from invasive disease.</title>
        <authorList>
            <person name="Duarte C."/>
            <person name="Gabastou J.M."/>
            <person name="Moreno J."/>
        </authorList>
    </citation>
    <scope>NUCLEOTIDE SEQUENCE [LARGE SCALE GENOMIC DNA]</scope>
    <source>
        <strain evidence="2 3">INS-Nm1012</strain>
        <strain evidence="1 4">INS-Nm1124</strain>
    </source>
</reference>
<dbReference type="Proteomes" id="UP000283829">
    <property type="component" value="Unassembled WGS sequence"/>
</dbReference>
<evidence type="ECO:0000313" key="1">
    <source>
        <dbReference type="EMBL" id="RQJ63683.1"/>
    </source>
</evidence>
<evidence type="ECO:0000313" key="3">
    <source>
        <dbReference type="Proteomes" id="UP000283666"/>
    </source>
</evidence>
<name>A0A425AZV1_NEIME</name>
<dbReference type="EMBL" id="NWXB01000045">
    <property type="protein sequence ID" value="RQJ63683.1"/>
    <property type="molecule type" value="Genomic_DNA"/>
</dbReference>
<dbReference type="AlphaFoldDB" id="A0A425AZV1"/>
<accession>A0A425AZV1</accession>
<protein>
    <submittedName>
        <fullName evidence="2">Uncharacterized protein</fullName>
    </submittedName>
</protein>
<dbReference type="EMBL" id="NWZY01000054">
    <property type="protein sequence ID" value="RQK75796.1"/>
    <property type="molecule type" value="Genomic_DNA"/>
</dbReference>
<evidence type="ECO:0000313" key="4">
    <source>
        <dbReference type="Proteomes" id="UP000283829"/>
    </source>
</evidence>
<evidence type="ECO:0000313" key="2">
    <source>
        <dbReference type="EMBL" id="RQK75796.1"/>
    </source>
</evidence>
<dbReference type="Proteomes" id="UP000283666">
    <property type="component" value="Unassembled WGS sequence"/>
</dbReference>
<organism evidence="2 3">
    <name type="scientific">Neisseria meningitidis</name>
    <dbReference type="NCBI Taxonomy" id="487"/>
    <lineage>
        <taxon>Bacteria</taxon>
        <taxon>Pseudomonadati</taxon>
        <taxon>Pseudomonadota</taxon>
        <taxon>Betaproteobacteria</taxon>
        <taxon>Neisseriales</taxon>
        <taxon>Neisseriaceae</taxon>
        <taxon>Neisseria</taxon>
    </lineage>
</organism>
<proteinExistence type="predicted"/>